<protein>
    <submittedName>
        <fullName evidence="3">Uncharacterized protein</fullName>
    </submittedName>
</protein>
<proteinExistence type="predicted"/>
<dbReference type="WBParaSite" id="ACRNAN_scaffold6074.g22825.t1">
    <property type="protein sequence ID" value="ACRNAN_scaffold6074.g22825.t1"/>
    <property type="gene ID" value="ACRNAN_scaffold6074.g22825"/>
</dbReference>
<dbReference type="Proteomes" id="UP000887540">
    <property type="component" value="Unplaced"/>
</dbReference>
<accession>A0A914E6D6</accession>
<evidence type="ECO:0000256" key="1">
    <source>
        <dbReference type="SAM" id="MobiDB-lite"/>
    </source>
</evidence>
<feature type="region of interest" description="Disordered" evidence="1">
    <location>
        <begin position="48"/>
        <end position="79"/>
    </location>
</feature>
<evidence type="ECO:0000313" key="3">
    <source>
        <dbReference type="WBParaSite" id="ACRNAN_scaffold6074.g22825.t1"/>
    </source>
</evidence>
<sequence>MLFRHGKINDSTNNLSESEEDENEVHQDRIIEQGDEDEIMETIMESDIVISEKEKQPEIEAKRTPSSKYSLRRKLPKNE</sequence>
<organism evidence="2 3">
    <name type="scientific">Acrobeloides nanus</name>
    <dbReference type="NCBI Taxonomy" id="290746"/>
    <lineage>
        <taxon>Eukaryota</taxon>
        <taxon>Metazoa</taxon>
        <taxon>Ecdysozoa</taxon>
        <taxon>Nematoda</taxon>
        <taxon>Chromadorea</taxon>
        <taxon>Rhabditida</taxon>
        <taxon>Tylenchina</taxon>
        <taxon>Cephalobomorpha</taxon>
        <taxon>Cephaloboidea</taxon>
        <taxon>Cephalobidae</taxon>
        <taxon>Acrobeloides</taxon>
    </lineage>
</organism>
<feature type="compositionally biased region" description="Basic residues" evidence="1">
    <location>
        <begin position="70"/>
        <end position="79"/>
    </location>
</feature>
<feature type="compositionally biased region" description="Basic and acidic residues" evidence="1">
    <location>
        <begin position="50"/>
        <end position="63"/>
    </location>
</feature>
<reference evidence="3" key="1">
    <citation type="submission" date="2022-11" db="UniProtKB">
        <authorList>
            <consortium name="WormBaseParasite"/>
        </authorList>
    </citation>
    <scope>IDENTIFICATION</scope>
</reference>
<feature type="region of interest" description="Disordered" evidence="1">
    <location>
        <begin position="1"/>
        <end position="34"/>
    </location>
</feature>
<name>A0A914E6D6_9BILA</name>
<dbReference type="AlphaFoldDB" id="A0A914E6D6"/>
<keyword evidence="2" id="KW-1185">Reference proteome</keyword>
<evidence type="ECO:0000313" key="2">
    <source>
        <dbReference type="Proteomes" id="UP000887540"/>
    </source>
</evidence>